<dbReference type="InterPro" id="IPR033138">
    <property type="entry name" value="Cu_oxidase_CS"/>
</dbReference>
<keyword evidence="1" id="KW-0479">Metal-binding</keyword>
<dbReference type="InterPro" id="IPR041716">
    <property type="entry name" value="Cupredoxin-like_Cyanobacteria"/>
</dbReference>
<keyword evidence="5" id="KW-1185">Reference proteome</keyword>
<reference evidence="4 5" key="1">
    <citation type="journal article" date="2020" name="ISME J.">
        <title>Comparative genomics reveals insights into cyanobacterial evolution and habitat adaptation.</title>
        <authorList>
            <person name="Chen M.Y."/>
            <person name="Teng W.K."/>
            <person name="Zhao L."/>
            <person name="Hu C.X."/>
            <person name="Zhou Y.K."/>
            <person name="Han B.P."/>
            <person name="Song L.R."/>
            <person name="Shu W.S."/>
        </authorList>
    </citation>
    <scope>NUCLEOTIDE SEQUENCE [LARGE SCALE GENOMIC DNA]</scope>
    <source>
        <strain evidence="4 5">FACHB-252</strain>
    </source>
</reference>
<gene>
    <name evidence="4" type="ORF">H6G94_32880</name>
</gene>
<feature type="domain" description="EfeO-type cupredoxin-like" evidence="3">
    <location>
        <begin position="64"/>
        <end position="167"/>
    </location>
</feature>
<dbReference type="PROSITE" id="PS00079">
    <property type="entry name" value="MULTICOPPER_OXIDASE1"/>
    <property type="match status" value="1"/>
</dbReference>
<dbReference type="PANTHER" id="PTHR38439">
    <property type="entry name" value="AURACYANIN-B"/>
    <property type="match status" value="1"/>
</dbReference>
<dbReference type="Proteomes" id="UP000606396">
    <property type="component" value="Unassembled WGS sequence"/>
</dbReference>
<dbReference type="RefSeq" id="WP_190952472.1">
    <property type="nucleotide sequence ID" value="NZ_JACJTC010000036.1"/>
</dbReference>
<dbReference type="InterPro" id="IPR008972">
    <property type="entry name" value="Cupredoxin"/>
</dbReference>
<evidence type="ECO:0000256" key="2">
    <source>
        <dbReference type="ARBA" id="ARBA00023008"/>
    </source>
</evidence>
<proteinExistence type="predicted"/>
<dbReference type="SUPFAM" id="SSF49503">
    <property type="entry name" value="Cupredoxins"/>
    <property type="match status" value="1"/>
</dbReference>
<name>A0ABR8HLG6_NOSPU</name>
<accession>A0ABR8HLG6</accession>
<dbReference type="Gene3D" id="2.60.40.420">
    <property type="entry name" value="Cupredoxins - blue copper proteins"/>
    <property type="match status" value="1"/>
</dbReference>
<dbReference type="EMBL" id="JACJTC010000036">
    <property type="protein sequence ID" value="MBD2615987.1"/>
    <property type="molecule type" value="Genomic_DNA"/>
</dbReference>
<evidence type="ECO:0000256" key="1">
    <source>
        <dbReference type="ARBA" id="ARBA00022723"/>
    </source>
</evidence>
<dbReference type="CDD" id="cd04210">
    <property type="entry name" value="Cupredoxin_like_1"/>
    <property type="match status" value="1"/>
</dbReference>
<comment type="caution">
    <text evidence="4">The sequence shown here is derived from an EMBL/GenBank/DDBJ whole genome shotgun (WGS) entry which is preliminary data.</text>
</comment>
<dbReference type="PANTHER" id="PTHR38439:SF3">
    <property type="entry name" value="COPPER-RESISTANT CUPROPROTEIN COPI"/>
    <property type="match status" value="1"/>
</dbReference>
<evidence type="ECO:0000313" key="5">
    <source>
        <dbReference type="Proteomes" id="UP000606396"/>
    </source>
</evidence>
<evidence type="ECO:0000259" key="3">
    <source>
        <dbReference type="Pfam" id="PF13473"/>
    </source>
</evidence>
<dbReference type="InterPro" id="IPR028096">
    <property type="entry name" value="EfeO_Cupredoxin"/>
</dbReference>
<dbReference type="Pfam" id="PF13473">
    <property type="entry name" value="Cupredoxin_1"/>
    <property type="match status" value="1"/>
</dbReference>
<organism evidence="4 5">
    <name type="scientific">Nostoc punctiforme FACHB-252</name>
    <dbReference type="NCBI Taxonomy" id="1357509"/>
    <lineage>
        <taxon>Bacteria</taxon>
        <taxon>Bacillati</taxon>
        <taxon>Cyanobacteriota</taxon>
        <taxon>Cyanophyceae</taxon>
        <taxon>Nostocales</taxon>
        <taxon>Nostocaceae</taxon>
        <taxon>Nostoc</taxon>
    </lineage>
</organism>
<dbReference type="InterPro" id="IPR050845">
    <property type="entry name" value="Cu-binding_ET"/>
</dbReference>
<evidence type="ECO:0000313" key="4">
    <source>
        <dbReference type="EMBL" id="MBD2615987.1"/>
    </source>
</evidence>
<keyword evidence="2" id="KW-0186">Copper</keyword>
<sequence length="180" mass="20379">MKLYKNLYKISILLLTFPTFQLRTFFNLLKFFRRNLVILTLFFCLHFINATPAVAANLSSDLLKQPATEIKVSLGNAANELKFEPNHLEFETGKRYNLRLTNSSQLKHYFTAKDFADAIWTQKVEAGKVEIKGAIHEVELKPGAEAEWVFVPLKSGNYSLRCPIAGHTEAGMIGEIVISN</sequence>
<protein>
    <submittedName>
        <fullName evidence="4">Cupredoxin domain-containing protein</fullName>
    </submittedName>
</protein>